<sequence length="59" mass="6250">MALTTPVLDTARVLELGAGEGYTLYSQALMYPNSRFVGVELESEKLSFFATGSTGQCAG</sequence>
<dbReference type="SUPFAM" id="SSF53335">
    <property type="entry name" value="S-adenosyl-L-methionine-dependent methyltransferases"/>
    <property type="match status" value="1"/>
</dbReference>
<evidence type="ECO:0000313" key="1">
    <source>
        <dbReference type="EMBL" id="SQB29423.1"/>
    </source>
</evidence>
<dbReference type="Gene3D" id="3.40.50.150">
    <property type="entry name" value="Vaccinia Virus protein VP39"/>
    <property type="match status" value="1"/>
</dbReference>
<proteinExistence type="predicted"/>
<dbReference type="Proteomes" id="UP000251584">
    <property type="component" value="Unassembled WGS sequence"/>
</dbReference>
<protein>
    <recommendedName>
        <fullName evidence="3">Methyltransferase</fullName>
    </recommendedName>
</protein>
<reference evidence="1 2" key="1">
    <citation type="submission" date="2018-06" db="EMBL/GenBank/DDBJ databases">
        <authorList>
            <consortium name="Pathogen Informatics"/>
            <person name="Doyle S."/>
        </authorList>
    </citation>
    <scope>NUCLEOTIDE SEQUENCE [LARGE SCALE GENOMIC DNA]</scope>
    <source>
        <strain evidence="1 2">NCTC10786</strain>
    </source>
</reference>
<evidence type="ECO:0008006" key="3">
    <source>
        <dbReference type="Google" id="ProtNLM"/>
    </source>
</evidence>
<dbReference type="AlphaFoldDB" id="A0A2X2VW00"/>
<dbReference type="InterPro" id="IPR029063">
    <property type="entry name" value="SAM-dependent_MTases_sf"/>
</dbReference>
<evidence type="ECO:0000313" key="2">
    <source>
        <dbReference type="Proteomes" id="UP000251584"/>
    </source>
</evidence>
<name>A0A2X2VW00_CITKO</name>
<gene>
    <name evidence="1" type="ORF">NCTC10786_03180</name>
</gene>
<organism evidence="1 2">
    <name type="scientific">Citrobacter koseri</name>
    <name type="common">Citrobacter diversus</name>
    <dbReference type="NCBI Taxonomy" id="545"/>
    <lineage>
        <taxon>Bacteria</taxon>
        <taxon>Pseudomonadati</taxon>
        <taxon>Pseudomonadota</taxon>
        <taxon>Gammaproteobacteria</taxon>
        <taxon>Enterobacterales</taxon>
        <taxon>Enterobacteriaceae</taxon>
        <taxon>Citrobacter</taxon>
    </lineage>
</organism>
<dbReference type="EMBL" id="UAVY01000004">
    <property type="protein sequence ID" value="SQB29423.1"/>
    <property type="molecule type" value="Genomic_DNA"/>
</dbReference>
<accession>A0A2X2VW00</accession>